<keyword evidence="3" id="KW-1185">Reference proteome</keyword>
<feature type="signal peptide" evidence="1">
    <location>
        <begin position="1"/>
        <end position="17"/>
    </location>
</feature>
<keyword evidence="1" id="KW-0732">Signal</keyword>
<sequence>MSVVIAWWLFLHGNQRAYEVATASSADASYNKMKIPFAQGCSPSVPVAVEGVTDVEDE</sequence>
<dbReference type="AlphaFoldDB" id="A0A1J8QFY3"/>
<evidence type="ECO:0000313" key="2">
    <source>
        <dbReference type="EMBL" id="OJA10660.1"/>
    </source>
</evidence>
<feature type="chain" id="PRO_5012814608" evidence="1">
    <location>
        <begin position="18"/>
        <end position="58"/>
    </location>
</feature>
<accession>A0A1J8QFY3</accession>
<organism evidence="2 3">
    <name type="scientific">Rhizopogon vesiculosus</name>
    <dbReference type="NCBI Taxonomy" id="180088"/>
    <lineage>
        <taxon>Eukaryota</taxon>
        <taxon>Fungi</taxon>
        <taxon>Dikarya</taxon>
        <taxon>Basidiomycota</taxon>
        <taxon>Agaricomycotina</taxon>
        <taxon>Agaricomycetes</taxon>
        <taxon>Agaricomycetidae</taxon>
        <taxon>Boletales</taxon>
        <taxon>Suillineae</taxon>
        <taxon>Rhizopogonaceae</taxon>
        <taxon>Rhizopogon</taxon>
    </lineage>
</organism>
<dbReference type="EMBL" id="LVVM01005398">
    <property type="protein sequence ID" value="OJA10660.1"/>
    <property type="molecule type" value="Genomic_DNA"/>
</dbReference>
<evidence type="ECO:0000313" key="3">
    <source>
        <dbReference type="Proteomes" id="UP000183567"/>
    </source>
</evidence>
<protein>
    <submittedName>
        <fullName evidence="2">Uncharacterized protein</fullName>
    </submittedName>
</protein>
<gene>
    <name evidence="2" type="ORF">AZE42_07282</name>
</gene>
<evidence type="ECO:0000256" key="1">
    <source>
        <dbReference type="SAM" id="SignalP"/>
    </source>
</evidence>
<dbReference type="Proteomes" id="UP000183567">
    <property type="component" value="Unassembled WGS sequence"/>
</dbReference>
<name>A0A1J8QFY3_9AGAM</name>
<comment type="caution">
    <text evidence="2">The sequence shown here is derived from an EMBL/GenBank/DDBJ whole genome shotgun (WGS) entry which is preliminary data.</text>
</comment>
<reference evidence="2 3" key="1">
    <citation type="submission" date="2016-03" db="EMBL/GenBank/DDBJ databases">
        <title>Comparative genomics of the ectomycorrhizal sister species Rhizopogon vinicolor and Rhizopogon vesiculosus (Basidiomycota: Boletales) reveals a divergence of the mating type B locus.</title>
        <authorList>
            <person name="Mujic A.B."/>
            <person name="Kuo A."/>
            <person name="Tritt A."/>
            <person name="Lipzen A."/>
            <person name="Chen C."/>
            <person name="Johnson J."/>
            <person name="Sharma A."/>
            <person name="Barry K."/>
            <person name="Grigoriev I.V."/>
            <person name="Spatafora J.W."/>
        </authorList>
    </citation>
    <scope>NUCLEOTIDE SEQUENCE [LARGE SCALE GENOMIC DNA]</scope>
    <source>
        <strain evidence="2 3">AM-OR11-056</strain>
    </source>
</reference>
<proteinExistence type="predicted"/>